<dbReference type="InterPro" id="IPR011529">
    <property type="entry name" value="Glu_5kinase"/>
</dbReference>
<dbReference type="GeneID" id="94363047"/>
<dbReference type="RefSeq" id="WP_170092893.1">
    <property type="nucleotide sequence ID" value="NZ_WOYG01000001.1"/>
</dbReference>
<feature type="binding site" evidence="8">
    <location>
        <position position="156"/>
    </location>
    <ligand>
        <name>substrate</name>
    </ligand>
</feature>
<evidence type="ECO:0000256" key="6">
    <source>
        <dbReference type="ARBA" id="ARBA00022777"/>
    </source>
</evidence>
<dbReference type="PRINTS" id="PR00474">
    <property type="entry name" value="GLU5KINASE"/>
</dbReference>
<keyword evidence="6 8" id="KW-0418">Kinase</keyword>
<keyword evidence="1 8" id="KW-0963">Cytoplasm</keyword>
<name>A0A847UD21_9EURY</name>
<comment type="pathway">
    <text evidence="8">Amino-acid biosynthesis; L-proline biosynthesis; L-glutamate 5-semialdehyde from L-glutamate: step 1/2.</text>
</comment>
<feature type="domain" description="Aspartate/glutamate/uridylate kinase" evidence="9">
    <location>
        <begin position="27"/>
        <end position="252"/>
    </location>
</feature>
<reference evidence="10" key="1">
    <citation type="submission" date="2019-12" db="EMBL/GenBank/DDBJ databases">
        <title>Whole-genome sequence of Halomicrobium mukohataei pws1.</title>
        <authorList>
            <person name="Verma D.K."/>
            <person name="Gopal K."/>
            <person name="Prasad E.S."/>
        </authorList>
    </citation>
    <scope>NUCLEOTIDE SEQUENCE</scope>
    <source>
        <strain evidence="10">Pws1</strain>
    </source>
</reference>
<dbReference type="GO" id="GO:0004349">
    <property type="term" value="F:glutamate 5-kinase activity"/>
    <property type="evidence" value="ECO:0007669"/>
    <property type="project" value="UniProtKB-UniRule"/>
</dbReference>
<evidence type="ECO:0000256" key="1">
    <source>
        <dbReference type="ARBA" id="ARBA00022490"/>
    </source>
</evidence>
<evidence type="ECO:0000256" key="3">
    <source>
        <dbReference type="ARBA" id="ARBA00022650"/>
    </source>
</evidence>
<evidence type="ECO:0000256" key="5">
    <source>
        <dbReference type="ARBA" id="ARBA00022741"/>
    </source>
</evidence>
<dbReference type="CDD" id="cd04242">
    <property type="entry name" value="AAK_G5K_ProB"/>
    <property type="match status" value="1"/>
</dbReference>
<dbReference type="Pfam" id="PF00696">
    <property type="entry name" value="AA_kinase"/>
    <property type="match status" value="1"/>
</dbReference>
<organism evidence="10 11">
    <name type="scientific">Halomicrobium mukohataei</name>
    <dbReference type="NCBI Taxonomy" id="57705"/>
    <lineage>
        <taxon>Archaea</taxon>
        <taxon>Methanobacteriati</taxon>
        <taxon>Methanobacteriota</taxon>
        <taxon>Stenosarchaea group</taxon>
        <taxon>Halobacteria</taxon>
        <taxon>Halobacteriales</taxon>
        <taxon>Haloarculaceae</taxon>
        <taxon>Halomicrobium</taxon>
    </lineage>
</organism>
<keyword evidence="4 8" id="KW-0808">Transferase</keyword>
<evidence type="ECO:0000256" key="7">
    <source>
        <dbReference type="ARBA" id="ARBA00022840"/>
    </source>
</evidence>
<keyword evidence="7 8" id="KW-0067">ATP-binding</keyword>
<dbReference type="PIRSF" id="PIRSF000729">
    <property type="entry name" value="GK"/>
    <property type="match status" value="1"/>
</dbReference>
<comment type="function">
    <text evidence="8">Catalyzes the transfer of a phosphate group to glutamate to form L-glutamate 5-phosphate.</text>
</comment>
<dbReference type="GO" id="GO:0005524">
    <property type="term" value="F:ATP binding"/>
    <property type="evidence" value="ECO:0007669"/>
    <property type="project" value="UniProtKB-KW"/>
</dbReference>
<feature type="binding site" evidence="8">
    <location>
        <position position="31"/>
    </location>
    <ligand>
        <name>ATP</name>
        <dbReference type="ChEBI" id="CHEBI:30616"/>
    </ligand>
</feature>
<accession>A0A847UD21</accession>
<evidence type="ECO:0000259" key="9">
    <source>
        <dbReference type="Pfam" id="PF00696"/>
    </source>
</evidence>
<dbReference type="HAMAP" id="MF_00456">
    <property type="entry name" value="ProB"/>
    <property type="match status" value="1"/>
</dbReference>
<comment type="catalytic activity">
    <reaction evidence="8">
        <text>L-glutamate + ATP = L-glutamyl 5-phosphate + ADP</text>
        <dbReference type="Rhea" id="RHEA:14877"/>
        <dbReference type="ChEBI" id="CHEBI:29985"/>
        <dbReference type="ChEBI" id="CHEBI:30616"/>
        <dbReference type="ChEBI" id="CHEBI:58274"/>
        <dbReference type="ChEBI" id="CHEBI:456216"/>
        <dbReference type="EC" id="2.7.2.11"/>
    </reaction>
</comment>
<evidence type="ECO:0000256" key="2">
    <source>
        <dbReference type="ARBA" id="ARBA00022605"/>
    </source>
</evidence>
<comment type="caution">
    <text evidence="8">Lacks conserved residue(s) required for the propagation of feature annotation.</text>
</comment>
<dbReference type="Proteomes" id="UP000608662">
    <property type="component" value="Unassembled WGS sequence"/>
</dbReference>
<dbReference type="NCBIfam" id="TIGR01027">
    <property type="entry name" value="proB"/>
    <property type="match status" value="1"/>
</dbReference>
<comment type="subcellular location">
    <subcellularLocation>
        <location evidence="8">Cytoplasm</location>
    </subcellularLocation>
</comment>
<keyword evidence="5 8" id="KW-0547">Nucleotide-binding</keyword>
<dbReference type="EMBL" id="WOYG01000001">
    <property type="protein sequence ID" value="NLV08958.1"/>
    <property type="molecule type" value="Genomic_DNA"/>
</dbReference>
<feature type="binding site" evidence="8">
    <location>
        <position position="71"/>
    </location>
    <ligand>
        <name>substrate</name>
    </ligand>
</feature>
<comment type="similarity">
    <text evidence="8">Belongs to the glutamate 5-kinase family.</text>
</comment>
<dbReference type="Gene3D" id="3.40.1160.10">
    <property type="entry name" value="Acetylglutamate kinase-like"/>
    <property type="match status" value="1"/>
</dbReference>
<dbReference type="InterPro" id="IPR036393">
    <property type="entry name" value="AceGlu_kinase-like_sf"/>
</dbReference>
<dbReference type="GO" id="GO:0055129">
    <property type="term" value="P:L-proline biosynthetic process"/>
    <property type="evidence" value="ECO:0007669"/>
    <property type="project" value="UniProtKB-UniRule"/>
</dbReference>
<dbReference type="EC" id="2.7.2.11" evidence="8"/>
<evidence type="ECO:0000313" key="11">
    <source>
        <dbReference type="Proteomes" id="UP000608662"/>
    </source>
</evidence>
<proteinExistence type="inferred from homology"/>
<dbReference type="GO" id="GO:0005829">
    <property type="term" value="C:cytosol"/>
    <property type="evidence" value="ECO:0007669"/>
    <property type="project" value="TreeGrafter"/>
</dbReference>
<gene>
    <name evidence="8 10" type="primary">proB</name>
    <name evidence="10" type="ORF">GOC74_03310</name>
</gene>
<dbReference type="PANTHER" id="PTHR43654:SF1">
    <property type="entry name" value="ISOPENTENYL PHOSPHATE KINASE"/>
    <property type="match status" value="1"/>
</dbReference>
<dbReference type="InterPro" id="IPR005715">
    <property type="entry name" value="Glu_5kinase/COase_Synthase"/>
</dbReference>
<dbReference type="UniPathway" id="UPA00098">
    <property type="reaction ID" value="UER00359"/>
</dbReference>
<dbReference type="InterPro" id="IPR001048">
    <property type="entry name" value="Asp/Glu/Uridylate_kinase"/>
</dbReference>
<comment type="caution">
    <text evidence="10">The sequence shown here is derived from an EMBL/GenBank/DDBJ whole genome shotgun (WGS) entry which is preliminary data.</text>
</comment>
<dbReference type="InterPro" id="IPR001057">
    <property type="entry name" value="Glu/AcGlu_kinase"/>
</dbReference>
<dbReference type="SUPFAM" id="SSF53633">
    <property type="entry name" value="Carbamate kinase-like"/>
    <property type="match status" value="1"/>
</dbReference>
<sequence length="282" mass="30178">MSEQSAIATVDEATVERAREQAADAQRVIVKAGTNSLTDADSQLDRVKLDKLVSDIMDLRERGKDVLLVSSGAVGAGKGLIDEETETVEESQALSTVGQSHLMRHYTQSFDRYDQTVAQILLTEHDLANPERFTNVRNTIETLFDWGIVPIINENDAIATEEIQIGDNDMLSASVAIGVNVDLLVTLTDVGGVYTGNPKDDDDAELIEAVGTNYDAVQSLVDDSTTAEFGGIQTKVEGARDVSEHGTPAIIAGSADRDVLERIATAKSVGTLFVPINGATDD</sequence>
<dbReference type="AlphaFoldDB" id="A0A847UD21"/>
<feature type="binding site" evidence="8">
    <location>
        <position position="168"/>
    </location>
    <ligand>
        <name>substrate</name>
    </ligand>
</feature>
<dbReference type="PANTHER" id="PTHR43654">
    <property type="entry name" value="GLUTAMATE 5-KINASE"/>
    <property type="match status" value="1"/>
</dbReference>
<evidence type="ECO:0000256" key="8">
    <source>
        <dbReference type="HAMAP-Rule" id="MF_00456"/>
    </source>
</evidence>
<dbReference type="InterPro" id="IPR041739">
    <property type="entry name" value="G5K_ProB"/>
</dbReference>
<dbReference type="FunFam" id="3.40.1160.10:FF:000006">
    <property type="entry name" value="Glutamate 5-kinase"/>
    <property type="match status" value="1"/>
</dbReference>
<keyword evidence="3 8" id="KW-0641">Proline biosynthesis</keyword>
<dbReference type="OrthoDB" id="142069at2157"/>
<keyword evidence="2 8" id="KW-0028">Amino-acid biosynthesis</keyword>
<feature type="binding site" evidence="8">
    <location>
        <begin position="188"/>
        <end position="189"/>
    </location>
    <ligand>
        <name>ATP</name>
        <dbReference type="ChEBI" id="CHEBI:30616"/>
    </ligand>
</feature>
<evidence type="ECO:0000313" key="10">
    <source>
        <dbReference type="EMBL" id="NLV08958.1"/>
    </source>
</evidence>
<evidence type="ECO:0000256" key="4">
    <source>
        <dbReference type="ARBA" id="ARBA00022679"/>
    </source>
</evidence>
<protein>
    <recommendedName>
        <fullName evidence="8">Glutamate 5-kinase</fullName>
        <ecNumber evidence="8">2.7.2.11</ecNumber>
    </recommendedName>
    <alternativeName>
        <fullName evidence="8">Gamma-glutamyl kinase</fullName>
        <shortName evidence="8">GK</shortName>
    </alternativeName>
</protein>